<dbReference type="GO" id="GO:0032993">
    <property type="term" value="C:protein-DNA complex"/>
    <property type="evidence" value="ECO:0007669"/>
    <property type="project" value="TreeGrafter"/>
</dbReference>
<gene>
    <name evidence="6" type="primary">lysR_2</name>
    <name evidence="6" type="ORF">Amal_03362</name>
</gene>
<reference evidence="6 7" key="1">
    <citation type="submission" date="2016-03" db="EMBL/GenBank/DDBJ databases">
        <title>Draft genome sequence of Acetobacter malorum CECT 7742, a strain isolated from strawberry vinegar.</title>
        <authorList>
            <person name="Sainz F."/>
            <person name="Mas A."/>
            <person name="Torija M.J."/>
        </authorList>
    </citation>
    <scope>NUCLEOTIDE SEQUENCE [LARGE SCALE GENOMIC DNA]</scope>
    <source>
        <strain evidence="6 7">CECT 7742</strain>
    </source>
</reference>
<evidence type="ECO:0000259" key="5">
    <source>
        <dbReference type="PROSITE" id="PS50931"/>
    </source>
</evidence>
<dbReference type="PRINTS" id="PR00039">
    <property type="entry name" value="HTHLYSR"/>
</dbReference>
<evidence type="ECO:0000313" key="6">
    <source>
        <dbReference type="EMBL" id="OAG75462.1"/>
    </source>
</evidence>
<dbReference type="Pfam" id="PF00126">
    <property type="entry name" value="HTH_1"/>
    <property type="match status" value="1"/>
</dbReference>
<proteinExistence type="inferred from homology"/>
<keyword evidence="3" id="KW-0238">DNA-binding</keyword>
<dbReference type="SUPFAM" id="SSF46785">
    <property type="entry name" value="Winged helix' DNA-binding domain"/>
    <property type="match status" value="1"/>
</dbReference>
<dbReference type="EMBL" id="LVHD01000046">
    <property type="protein sequence ID" value="OAG75462.1"/>
    <property type="molecule type" value="Genomic_DNA"/>
</dbReference>
<keyword evidence="4" id="KW-0804">Transcription</keyword>
<dbReference type="Pfam" id="PF03466">
    <property type="entry name" value="LysR_substrate"/>
    <property type="match status" value="1"/>
</dbReference>
<dbReference type="PATRIC" id="fig|178901.16.peg.3592"/>
<evidence type="ECO:0000256" key="2">
    <source>
        <dbReference type="ARBA" id="ARBA00023015"/>
    </source>
</evidence>
<evidence type="ECO:0000256" key="4">
    <source>
        <dbReference type="ARBA" id="ARBA00023163"/>
    </source>
</evidence>
<feature type="domain" description="HTH lysR-type" evidence="5">
    <location>
        <begin position="1"/>
        <end position="58"/>
    </location>
</feature>
<dbReference type="AlphaFoldDB" id="A0A177G594"/>
<dbReference type="FunFam" id="1.10.10.10:FF:000001">
    <property type="entry name" value="LysR family transcriptional regulator"/>
    <property type="match status" value="1"/>
</dbReference>
<dbReference type="InterPro" id="IPR000847">
    <property type="entry name" value="LysR_HTH_N"/>
</dbReference>
<dbReference type="Gene3D" id="1.10.10.10">
    <property type="entry name" value="Winged helix-like DNA-binding domain superfamily/Winged helix DNA-binding domain"/>
    <property type="match status" value="1"/>
</dbReference>
<comment type="similarity">
    <text evidence="1">Belongs to the LysR transcriptional regulatory family.</text>
</comment>
<dbReference type="SUPFAM" id="SSF53850">
    <property type="entry name" value="Periplasmic binding protein-like II"/>
    <property type="match status" value="1"/>
</dbReference>
<dbReference type="InterPro" id="IPR005119">
    <property type="entry name" value="LysR_subst-bd"/>
</dbReference>
<dbReference type="Proteomes" id="UP000077349">
    <property type="component" value="Unassembled WGS sequence"/>
</dbReference>
<sequence length="304" mass="33399">MELRHLRYFVALAEELHFTRAAERLNISPPTLTVQIQEIERTLAAQLFVRTRRSVTLTSAGKVFLSEAQRVLDQFSRAENAGRRAGRGELGRIEIGYVGSATYTGVLQDQINRFARKHPGVYLNAREFPMDSLPQLIADGEVDVGFVRLPMTLPPLLSHHVLARDRFCLAMPADAFDAATETTPVHPQQISEASFIMPEQKFGTFQVARRGNFTPRIISTPGSLLAVLTQVSIGNGIAVCPSAVRIIVNLPGVVFRDIAEEPIVSEVAAVFRASEAAPAVRNIINQIQDTPAIAHYLGKPNALK</sequence>
<evidence type="ECO:0000313" key="7">
    <source>
        <dbReference type="Proteomes" id="UP000077349"/>
    </source>
</evidence>
<comment type="caution">
    <text evidence="6">The sequence shown here is derived from an EMBL/GenBank/DDBJ whole genome shotgun (WGS) entry which is preliminary data.</text>
</comment>
<keyword evidence="2" id="KW-0805">Transcription regulation</keyword>
<evidence type="ECO:0000256" key="1">
    <source>
        <dbReference type="ARBA" id="ARBA00009437"/>
    </source>
</evidence>
<dbReference type="PANTHER" id="PTHR30346:SF30">
    <property type="entry name" value="SMALL NEUTRAL PROTEASE REGULATORY PROTEIN"/>
    <property type="match status" value="1"/>
</dbReference>
<protein>
    <submittedName>
        <fullName evidence="6">Transcriptional regulator LysR</fullName>
    </submittedName>
</protein>
<dbReference type="InterPro" id="IPR036388">
    <property type="entry name" value="WH-like_DNA-bd_sf"/>
</dbReference>
<dbReference type="PROSITE" id="PS50931">
    <property type="entry name" value="HTH_LYSR"/>
    <property type="match status" value="1"/>
</dbReference>
<dbReference type="Gene3D" id="3.40.190.10">
    <property type="entry name" value="Periplasmic binding protein-like II"/>
    <property type="match status" value="2"/>
</dbReference>
<dbReference type="GO" id="GO:0003700">
    <property type="term" value="F:DNA-binding transcription factor activity"/>
    <property type="evidence" value="ECO:0007669"/>
    <property type="project" value="InterPro"/>
</dbReference>
<dbReference type="InterPro" id="IPR036390">
    <property type="entry name" value="WH_DNA-bd_sf"/>
</dbReference>
<name>A0A177G594_9PROT</name>
<dbReference type="GO" id="GO:0003677">
    <property type="term" value="F:DNA binding"/>
    <property type="evidence" value="ECO:0007669"/>
    <property type="project" value="UniProtKB-KW"/>
</dbReference>
<accession>A0A177G594</accession>
<dbReference type="PANTHER" id="PTHR30346">
    <property type="entry name" value="TRANSCRIPTIONAL DUAL REGULATOR HCAR-RELATED"/>
    <property type="match status" value="1"/>
</dbReference>
<organism evidence="6 7">
    <name type="scientific">Acetobacter malorum</name>
    <dbReference type="NCBI Taxonomy" id="178901"/>
    <lineage>
        <taxon>Bacteria</taxon>
        <taxon>Pseudomonadati</taxon>
        <taxon>Pseudomonadota</taxon>
        <taxon>Alphaproteobacteria</taxon>
        <taxon>Acetobacterales</taxon>
        <taxon>Acetobacteraceae</taxon>
        <taxon>Acetobacter</taxon>
    </lineage>
</organism>
<dbReference type="CDD" id="cd08414">
    <property type="entry name" value="PBP2_LTTR_aromatics_like"/>
    <property type="match status" value="1"/>
</dbReference>
<evidence type="ECO:0000256" key="3">
    <source>
        <dbReference type="ARBA" id="ARBA00023125"/>
    </source>
</evidence>